<protein>
    <submittedName>
        <fullName evidence="2">Uncharacterized protein</fullName>
    </submittedName>
</protein>
<reference evidence="2 3" key="1">
    <citation type="submission" date="2020-02" db="EMBL/GenBank/DDBJ databases">
        <authorList>
            <person name="Chen W.-M."/>
        </authorList>
    </citation>
    <scope>NUCLEOTIDE SEQUENCE [LARGE SCALE GENOMIC DNA]</scope>
    <source>
        <strain evidence="2 3">KMS-5</strain>
    </source>
</reference>
<keyword evidence="1" id="KW-0472">Membrane</keyword>
<accession>A0A6M0QRQ3</accession>
<comment type="caution">
    <text evidence="2">The sequence shown here is derived from an EMBL/GenBank/DDBJ whole genome shotgun (WGS) entry which is preliminary data.</text>
</comment>
<feature type="transmembrane region" description="Helical" evidence="1">
    <location>
        <begin position="26"/>
        <end position="47"/>
    </location>
</feature>
<dbReference type="EMBL" id="JAAIVJ010000003">
    <property type="protein sequence ID" value="NEY90165.1"/>
    <property type="molecule type" value="Genomic_DNA"/>
</dbReference>
<dbReference type="Proteomes" id="UP000477782">
    <property type="component" value="Unassembled WGS sequence"/>
</dbReference>
<keyword evidence="3" id="KW-1185">Reference proteome</keyword>
<evidence type="ECO:0000313" key="2">
    <source>
        <dbReference type="EMBL" id="NEY90165.1"/>
    </source>
</evidence>
<evidence type="ECO:0000313" key="3">
    <source>
        <dbReference type="Proteomes" id="UP000477782"/>
    </source>
</evidence>
<proteinExistence type="predicted"/>
<sequence length="67" mass="6863">MAKTIHSPTLAETALGLKSESPLARMMAGFTGFAVAVTLILATVLPVEAHRNVCAKPVDAVAACVAE</sequence>
<evidence type="ECO:0000256" key="1">
    <source>
        <dbReference type="SAM" id="Phobius"/>
    </source>
</evidence>
<gene>
    <name evidence="2" type="ORF">G4Z14_07615</name>
</gene>
<dbReference type="RefSeq" id="WP_164624337.1">
    <property type="nucleotide sequence ID" value="NZ_JAAIVJ010000003.1"/>
</dbReference>
<organism evidence="2 3">
    <name type="scientific">Tabrizicola oligotrophica</name>
    <dbReference type="NCBI Taxonomy" id="2710650"/>
    <lineage>
        <taxon>Bacteria</taxon>
        <taxon>Pseudomonadati</taxon>
        <taxon>Pseudomonadota</taxon>
        <taxon>Alphaproteobacteria</taxon>
        <taxon>Rhodobacterales</taxon>
        <taxon>Paracoccaceae</taxon>
        <taxon>Tabrizicola</taxon>
    </lineage>
</organism>
<keyword evidence="1" id="KW-0812">Transmembrane</keyword>
<name>A0A6M0QRQ3_9RHOB</name>
<dbReference type="AlphaFoldDB" id="A0A6M0QRQ3"/>
<keyword evidence="1" id="KW-1133">Transmembrane helix</keyword>